<organism evidence="2 3">
    <name type="scientific">Desulfacinum infernum DSM 9756</name>
    <dbReference type="NCBI Taxonomy" id="1121391"/>
    <lineage>
        <taxon>Bacteria</taxon>
        <taxon>Pseudomonadati</taxon>
        <taxon>Thermodesulfobacteriota</taxon>
        <taxon>Syntrophobacteria</taxon>
        <taxon>Syntrophobacterales</taxon>
        <taxon>Syntrophobacteraceae</taxon>
        <taxon>Desulfacinum</taxon>
    </lineage>
</organism>
<dbReference type="EMBL" id="FQVB01000012">
    <property type="protein sequence ID" value="SHF18366.1"/>
    <property type="molecule type" value="Genomic_DNA"/>
</dbReference>
<dbReference type="InterPro" id="IPR023606">
    <property type="entry name" value="CoA-Trfase_III_dom_1_sf"/>
</dbReference>
<dbReference type="STRING" id="1121391.SAMN02745206_01488"/>
<protein>
    <submittedName>
        <fullName evidence="2">Crotonobetainyl-CoA:carnitine CoA-transferase CaiB</fullName>
    </submittedName>
</protein>
<dbReference type="InterPro" id="IPR050483">
    <property type="entry name" value="CoA-transferase_III_domain"/>
</dbReference>
<dbReference type="PANTHER" id="PTHR48207:SF3">
    <property type="entry name" value="SUCCINATE--HYDROXYMETHYLGLUTARATE COA-TRANSFERASE"/>
    <property type="match status" value="1"/>
</dbReference>
<keyword evidence="3" id="KW-1185">Reference proteome</keyword>
<dbReference type="AlphaFoldDB" id="A0A1M4ZLC3"/>
<dbReference type="RefSeq" id="WP_218588390.1">
    <property type="nucleotide sequence ID" value="NZ_FQVB01000012.1"/>
</dbReference>
<dbReference type="PANTHER" id="PTHR48207">
    <property type="entry name" value="SUCCINATE--HYDROXYMETHYLGLUTARATE COA-TRANSFERASE"/>
    <property type="match status" value="1"/>
</dbReference>
<dbReference type="Pfam" id="PF02515">
    <property type="entry name" value="CoA_transf_3"/>
    <property type="match status" value="1"/>
</dbReference>
<evidence type="ECO:0000256" key="1">
    <source>
        <dbReference type="ARBA" id="ARBA00022679"/>
    </source>
</evidence>
<keyword evidence="1 2" id="KW-0808">Transferase</keyword>
<accession>A0A1M4ZLC3</accession>
<evidence type="ECO:0000313" key="2">
    <source>
        <dbReference type="EMBL" id="SHF18366.1"/>
    </source>
</evidence>
<name>A0A1M4ZLC3_9BACT</name>
<sequence length="442" mass="49423">MNTTGTMDWYAWAKQQSDPASAAEKKEALDDLLVLDASYGSFGGLVASSILSELGARVIRIEPPGGDIARRYSPFGLEHGDTGLAYLVEGRNKHHITLDLEGEEGQEIFRKLAGHADVVIETFEPGFLDELGIGYRQLREVNPRLIYAALHTYGQFGPKARQGRQASEIANQAYSGLVYINGEPADDEHSVHAVPTKTGSWYGWYAEGLFAAYGILSALIYRQQSGKGQMVDVSGAECIMKFIDYNMGWYHMGGGVKERLGNYDPSVFPYTFIRCKDGYTFMAAYNEEAFATLMEIIGRPELTRDPRFSTFMQRTSLESEEALQRILEEWSTQYTVDEVIEKVQEATSRKEGRAAAVVTGKVCRPPETFQEQNWWDRGIFRRVQDPVYGELAMQGPLWKMTGTPPRIKWACRPVGADNEAVYCRLLGLGASELEILRARGTI</sequence>
<dbReference type="GO" id="GO:0008410">
    <property type="term" value="F:CoA-transferase activity"/>
    <property type="evidence" value="ECO:0007669"/>
    <property type="project" value="TreeGrafter"/>
</dbReference>
<evidence type="ECO:0000313" key="3">
    <source>
        <dbReference type="Proteomes" id="UP000184076"/>
    </source>
</evidence>
<dbReference type="Gene3D" id="3.30.1540.10">
    <property type="entry name" value="formyl-coa transferase, domain 3"/>
    <property type="match status" value="1"/>
</dbReference>
<dbReference type="Proteomes" id="UP000184076">
    <property type="component" value="Unassembled WGS sequence"/>
</dbReference>
<reference evidence="3" key="1">
    <citation type="submission" date="2016-11" db="EMBL/GenBank/DDBJ databases">
        <authorList>
            <person name="Varghese N."/>
            <person name="Submissions S."/>
        </authorList>
    </citation>
    <scope>NUCLEOTIDE SEQUENCE [LARGE SCALE GENOMIC DNA]</scope>
    <source>
        <strain evidence="3">DSM 9756</strain>
    </source>
</reference>
<dbReference type="SUPFAM" id="SSF89796">
    <property type="entry name" value="CoA-transferase family III (CaiB/BaiF)"/>
    <property type="match status" value="1"/>
</dbReference>
<dbReference type="Gene3D" id="3.40.50.10540">
    <property type="entry name" value="Crotonobetainyl-coa:carnitine coa-transferase, domain 1"/>
    <property type="match status" value="1"/>
</dbReference>
<gene>
    <name evidence="2" type="ORF">SAMN02745206_01488</name>
</gene>
<dbReference type="InterPro" id="IPR044855">
    <property type="entry name" value="CoA-Trfase_III_dom3_sf"/>
</dbReference>
<proteinExistence type="predicted"/>
<dbReference type="InterPro" id="IPR003673">
    <property type="entry name" value="CoA-Trfase_fam_III"/>
</dbReference>